<dbReference type="GO" id="GO:0000981">
    <property type="term" value="F:DNA-binding transcription factor activity, RNA polymerase II-specific"/>
    <property type="evidence" value="ECO:0007669"/>
    <property type="project" value="TreeGrafter"/>
</dbReference>
<dbReference type="EMBL" id="AP024446">
    <property type="protein sequence ID" value="BCS24201.1"/>
    <property type="molecule type" value="Genomic_DNA"/>
</dbReference>
<reference evidence="2" key="2">
    <citation type="submission" date="2021-02" db="EMBL/GenBank/DDBJ databases">
        <title>Aspergillus puulaauensis MK2 genome sequence.</title>
        <authorList>
            <person name="Futagami T."/>
            <person name="Mori K."/>
            <person name="Kadooka C."/>
            <person name="Tanaka T."/>
        </authorList>
    </citation>
    <scope>NUCLEOTIDE SEQUENCE</scope>
    <source>
        <strain evidence="2">MK2</strain>
    </source>
</reference>
<dbReference type="Proteomes" id="UP000654913">
    <property type="component" value="Chromosome 4"/>
</dbReference>
<protein>
    <recommendedName>
        <fullName evidence="4">Transcription factor domain-containing protein</fullName>
    </recommendedName>
</protein>
<feature type="region of interest" description="Disordered" evidence="1">
    <location>
        <begin position="44"/>
        <end position="95"/>
    </location>
</feature>
<keyword evidence="3" id="KW-1185">Reference proteome</keyword>
<organism evidence="2 3">
    <name type="scientific">Aspergillus puulaauensis</name>
    <dbReference type="NCBI Taxonomy" id="1220207"/>
    <lineage>
        <taxon>Eukaryota</taxon>
        <taxon>Fungi</taxon>
        <taxon>Dikarya</taxon>
        <taxon>Ascomycota</taxon>
        <taxon>Pezizomycotina</taxon>
        <taxon>Eurotiomycetes</taxon>
        <taxon>Eurotiomycetidae</taxon>
        <taxon>Eurotiales</taxon>
        <taxon>Aspergillaceae</taxon>
        <taxon>Aspergillus</taxon>
    </lineage>
</organism>
<sequence length="725" mass="80726">MPALSAAEDQIDKIGEPMKAPCASCHVSGSDCVLTKSRRGGNFRHRQKAGLISSNSNGTSNAAREIFDPPVGRSCGTSSAAECPSDGEDSAAEESGDVLNMELRNPSDALQILALSGENQRGEPRQSNISDSNIAGCNNRGLNSAGNTRSADTQSKGPTTIFDDYELVQRGLIRPGILYELLHRYSHYYHPYCPIVPSYFLSSSNTKIQRTDYFLLTAILTIASRDDARHSLTHRYCWDHAQRLLIDVLLSHPWTQTPRTVEGLLLLAEWLPHIQVQETASESSKNLFSEDRTAWSLVGLAVRHGYLQRLDQGAFRSNTSTISKERAERNRLVWAYIWVADRQISVRMGQSFWSRGPSNGARFVAQDFPTLQPRPETNNEDYASVLQATTELIQILHNAHAILYASKDRTLAMIYDGQYSRYLDDFRAAARTWHSAWSHIAVSAKVQTTLLIMYEYICLYTNAFSFQAVITRAADPRMSSHKEQQQQNKRPFAELLSHGIMSSPDGRFIFDAFSAARNLLSLMNSLDPQDVLCYLPSRYYLYGVYAAVLLHKADCAGAFQLGNQRQEIISLVRDFISVLEKAPSTESHICHSYSRMLKQLWTRRERRHSKSTRKRGHTAEVNAMLQNQQQQLQGTQKSPAATSISNSHSTPEDFSLQQHIFDPVAVENDLAAFPSIEGYFQGSFMPGVADFGSPFDGALGSQGMLSGGFQDWDLGQAGLDPSGGL</sequence>
<feature type="compositionally biased region" description="Acidic residues" evidence="1">
    <location>
        <begin position="85"/>
        <end position="95"/>
    </location>
</feature>
<feature type="compositionally biased region" description="Polar residues" evidence="1">
    <location>
        <begin position="125"/>
        <end position="137"/>
    </location>
</feature>
<feature type="region of interest" description="Disordered" evidence="1">
    <location>
        <begin position="118"/>
        <end position="137"/>
    </location>
</feature>
<evidence type="ECO:0000313" key="2">
    <source>
        <dbReference type="EMBL" id="BCS24201.1"/>
    </source>
</evidence>
<dbReference type="AlphaFoldDB" id="A0A7R7XMD8"/>
<feature type="compositionally biased region" description="Polar residues" evidence="1">
    <location>
        <begin position="52"/>
        <end position="62"/>
    </location>
</feature>
<dbReference type="RefSeq" id="XP_041556395.1">
    <property type="nucleotide sequence ID" value="XM_041703740.1"/>
</dbReference>
<feature type="compositionally biased region" description="Polar residues" evidence="1">
    <location>
        <begin position="637"/>
        <end position="649"/>
    </location>
</feature>
<accession>A0A7R7XMD8</accession>
<dbReference type="InterPro" id="IPR052780">
    <property type="entry name" value="AAA_Catabolism_Regulators"/>
</dbReference>
<evidence type="ECO:0000313" key="3">
    <source>
        <dbReference type="Proteomes" id="UP000654913"/>
    </source>
</evidence>
<evidence type="ECO:0000256" key="1">
    <source>
        <dbReference type="SAM" id="MobiDB-lite"/>
    </source>
</evidence>
<dbReference type="KEGG" id="apuu:APUU_40645A"/>
<proteinExistence type="predicted"/>
<feature type="region of interest" description="Disordered" evidence="1">
    <location>
        <begin position="629"/>
        <end position="652"/>
    </location>
</feature>
<dbReference type="PANTHER" id="PTHR31644:SF1">
    <property type="entry name" value="ZN(II)2CYS6 TRANSCRIPTION FACTOR (EUROFUNG)"/>
    <property type="match status" value="1"/>
</dbReference>
<dbReference type="CDD" id="cd12148">
    <property type="entry name" value="fungal_TF_MHR"/>
    <property type="match status" value="1"/>
</dbReference>
<gene>
    <name evidence="2" type="ORF">APUU_40645A</name>
</gene>
<reference evidence="2" key="1">
    <citation type="submission" date="2021-01" db="EMBL/GenBank/DDBJ databases">
        <authorList>
            <consortium name="Aspergillus puulaauensis MK2 genome sequencing consortium"/>
            <person name="Kazuki M."/>
            <person name="Futagami T."/>
        </authorList>
    </citation>
    <scope>NUCLEOTIDE SEQUENCE</scope>
    <source>
        <strain evidence="2">MK2</strain>
    </source>
</reference>
<name>A0A7R7XMD8_9EURO</name>
<dbReference type="GO" id="GO:0005634">
    <property type="term" value="C:nucleus"/>
    <property type="evidence" value="ECO:0007669"/>
    <property type="project" value="TreeGrafter"/>
</dbReference>
<dbReference type="GeneID" id="64974206"/>
<evidence type="ECO:0008006" key="4">
    <source>
        <dbReference type="Google" id="ProtNLM"/>
    </source>
</evidence>
<dbReference type="OrthoDB" id="5818554at2759"/>
<dbReference type="PANTHER" id="PTHR31644">
    <property type="entry name" value="TRANSCRIPTIONAL ACTIVATOR ARO80-RELATED"/>
    <property type="match status" value="1"/>
</dbReference>